<dbReference type="SUPFAM" id="SSF53448">
    <property type="entry name" value="Nucleotide-diphospho-sugar transferases"/>
    <property type="match status" value="1"/>
</dbReference>
<dbReference type="InterPro" id="IPR029044">
    <property type="entry name" value="Nucleotide-diphossugar_trans"/>
</dbReference>
<name>A0A7G9RC43_9ACTN</name>
<dbReference type="Gene3D" id="3.90.550.10">
    <property type="entry name" value="Spore Coat Polysaccharide Biosynthesis Protein SpsA, Chain A"/>
    <property type="match status" value="1"/>
</dbReference>
<feature type="domain" description="Glycosyltransferase 2-like" evidence="1">
    <location>
        <begin position="6"/>
        <end position="176"/>
    </location>
</feature>
<keyword evidence="3" id="KW-1185">Reference proteome</keyword>
<dbReference type="Pfam" id="PF00535">
    <property type="entry name" value="Glycos_transf_2"/>
    <property type="match status" value="1"/>
</dbReference>
<evidence type="ECO:0000313" key="2">
    <source>
        <dbReference type="EMBL" id="QNN53168.1"/>
    </source>
</evidence>
<evidence type="ECO:0000313" key="3">
    <source>
        <dbReference type="Proteomes" id="UP000515947"/>
    </source>
</evidence>
<keyword evidence="2" id="KW-0808">Transferase</keyword>
<dbReference type="CDD" id="cd00761">
    <property type="entry name" value="Glyco_tranf_GTA_type"/>
    <property type="match status" value="1"/>
</dbReference>
<dbReference type="AlphaFoldDB" id="A0A7G9RC43"/>
<dbReference type="PANTHER" id="PTHR22916">
    <property type="entry name" value="GLYCOSYLTRANSFERASE"/>
    <property type="match status" value="1"/>
</dbReference>
<dbReference type="Proteomes" id="UP000515947">
    <property type="component" value="Chromosome"/>
</dbReference>
<dbReference type="KEGG" id="nmes:H9L09_01340"/>
<evidence type="ECO:0000259" key="1">
    <source>
        <dbReference type="Pfam" id="PF00535"/>
    </source>
</evidence>
<gene>
    <name evidence="2" type="ORF">H9L09_01340</name>
</gene>
<sequence length="278" mass="30101">MTPRVSVVVPTYNNADHIAATMRSILQQSFADFELIVSDHASTDGTWELLQQFSHDPRIHLERISSGGGAERNWNHVSSMASAPLLKLVCGDDLLDPECLVLQVQAVDRGGAGVVMVAGRRDIVDARGAVVTRARGLPRMKGRVSGSDAVRRTIRSGTNVFGEPCAVLLRRDALEAVGGWEGTHGYVIDLATYVKVLACGDLIALEDAVASFRLSAGQWSVRLLAEQVGQVDSLRRTVATLYGADFALTRADLLTGAVATRVQARKRRLAYQVLARRL</sequence>
<proteinExistence type="predicted"/>
<dbReference type="GO" id="GO:0016740">
    <property type="term" value="F:transferase activity"/>
    <property type="evidence" value="ECO:0007669"/>
    <property type="project" value="UniProtKB-KW"/>
</dbReference>
<dbReference type="InterPro" id="IPR001173">
    <property type="entry name" value="Glyco_trans_2-like"/>
</dbReference>
<dbReference type="RefSeq" id="WP_187579010.1">
    <property type="nucleotide sequence ID" value="NZ_CP060713.1"/>
</dbReference>
<accession>A0A7G9RC43</accession>
<organism evidence="2 3">
    <name type="scientific">Nocardioides mesophilus</name>
    <dbReference type="NCBI Taxonomy" id="433659"/>
    <lineage>
        <taxon>Bacteria</taxon>
        <taxon>Bacillati</taxon>
        <taxon>Actinomycetota</taxon>
        <taxon>Actinomycetes</taxon>
        <taxon>Propionibacteriales</taxon>
        <taxon>Nocardioidaceae</taxon>
        <taxon>Nocardioides</taxon>
    </lineage>
</organism>
<protein>
    <submittedName>
        <fullName evidence="2">Glycosyltransferase family 2 protein</fullName>
    </submittedName>
</protein>
<reference evidence="2 3" key="1">
    <citation type="submission" date="2020-08" db="EMBL/GenBank/DDBJ databases">
        <title>Genome sequence of Nocardioides mesophilus KACC 16243T.</title>
        <authorList>
            <person name="Hyun D.-W."/>
            <person name="Bae J.-W."/>
        </authorList>
    </citation>
    <scope>NUCLEOTIDE SEQUENCE [LARGE SCALE GENOMIC DNA]</scope>
    <source>
        <strain evidence="2 3">KACC 16243</strain>
    </source>
</reference>
<dbReference type="EMBL" id="CP060713">
    <property type="protein sequence ID" value="QNN53168.1"/>
    <property type="molecule type" value="Genomic_DNA"/>
</dbReference>